<comment type="caution">
    <text evidence="1">The sequence shown here is derived from an EMBL/GenBank/DDBJ whole genome shotgun (WGS) entry which is preliminary data.</text>
</comment>
<gene>
    <name evidence="1" type="ORF">RU96_GL000287</name>
</gene>
<name>A0A1L8RAM1_9ENTE</name>
<dbReference type="AlphaFoldDB" id="A0A1L8RAM1"/>
<dbReference type="Proteomes" id="UP000182835">
    <property type="component" value="Unassembled WGS sequence"/>
</dbReference>
<proteinExistence type="predicted"/>
<accession>A0A1L8RAM1</accession>
<evidence type="ECO:0008006" key="3">
    <source>
        <dbReference type="Google" id="ProtNLM"/>
    </source>
</evidence>
<dbReference type="RefSeq" id="WP_071863767.1">
    <property type="nucleotide sequence ID" value="NZ_JBHLVQ010000015.1"/>
</dbReference>
<dbReference type="STRING" id="317010.RU96_GL000287"/>
<dbReference type="EMBL" id="JXKG01000001">
    <property type="protein sequence ID" value="OJG16820.1"/>
    <property type="molecule type" value="Genomic_DNA"/>
</dbReference>
<protein>
    <recommendedName>
        <fullName evidence="3">DUF2140 family protein</fullName>
    </recommendedName>
</protein>
<evidence type="ECO:0000313" key="2">
    <source>
        <dbReference type="Proteomes" id="UP000182835"/>
    </source>
</evidence>
<evidence type="ECO:0000313" key="1">
    <source>
        <dbReference type="EMBL" id="OJG16820.1"/>
    </source>
</evidence>
<organism evidence="1 2">
    <name type="scientific">Enterococcus canintestini</name>
    <dbReference type="NCBI Taxonomy" id="317010"/>
    <lineage>
        <taxon>Bacteria</taxon>
        <taxon>Bacillati</taxon>
        <taxon>Bacillota</taxon>
        <taxon>Bacilli</taxon>
        <taxon>Lactobacillales</taxon>
        <taxon>Enterococcaceae</taxon>
        <taxon>Enterococcus</taxon>
    </lineage>
</organism>
<dbReference type="OrthoDB" id="2241695at2"/>
<dbReference type="InterPro" id="IPR018672">
    <property type="entry name" value="DUF2140"/>
</dbReference>
<dbReference type="Pfam" id="PF09911">
    <property type="entry name" value="DUF2140"/>
    <property type="match status" value="1"/>
</dbReference>
<sequence length="217" mass="25035">MTENNPKKTREEKQIFKKMNFKKMNGWKIAFLVLTAFVIGTGIFLSTRIFAIREPNYSETAKVTNTKGQEVTTISMNKSQLNALIDYYLTDFQKDSSVKYQFALENEAMLSGETKVLNFPVHFYLYFDPYVMENGNIQLRAKSMSIGTLGLPIEEVMKLVKRSYDFPEWIEVTPKDKAITLRLDQFQLPTGLFVKAKKINLIDDEIQVGLYLPEGKE</sequence>
<reference evidence="1 2" key="1">
    <citation type="submission" date="2014-12" db="EMBL/GenBank/DDBJ databases">
        <title>Draft genome sequences of 29 type strains of Enterococci.</title>
        <authorList>
            <person name="Zhong Z."/>
            <person name="Sun Z."/>
            <person name="Liu W."/>
            <person name="Zhang W."/>
            <person name="Zhang H."/>
        </authorList>
    </citation>
    <scope>NUCLEOTIDE SEQUENCE [LARGE SCALE GENOMIC DNA]</scope>
    <source>
        <strain evidence="1 2">DSM 21207</strain>
    </source>
</reference>